<dbReference type="GO" id="GO:0042800">
    <property type="term" value="F:histone H3K4 methyltransferase activity"/>
    <property type="evidence" value="ECO:0007669"/>
    <property type="project" value="TreeGrafter"/>
</dbReference>
<dbReference type="InterPro" id="IPR001888">
    <property type="entry name" value="Transposase_1"/>
</dbReference>
<dbReference type="GO" id="GO:0005634">
    <property type="term" value="C:nucleus"/>
    <property type="evidence" value="ECO:0007669"/>
    <property type="project" value="TreeGrafter"/>
</dbReference>
<dbReference type="GO" id="GO:0003697">
    <property type="term" value="F:single-stranded DNA binding"/>
    <property type="evidence" value="ECO:0007669"/>
    <property type="project" value="TreeGrafter"/>
</dbReference>
<dbReference type="OrthoDB" id="9970333at2759"/>
<organism evidence="2 4">
    <name type="scientific">Ancylostoma ceylanicum</name>
    <dbReference type="NCBI Taxonomy" id="53326"/>
    <lineage>
        <taxon>Eukaryota</taxon>
        <taxon>Metazoa</taxon>
        <taxon>Ecdysozoa</taxon>
        <taxon>Nematoda</taxon>
        <taxon>Chromadorea</taxon>
        <taxon>Rhabditida</taxon>
        <taxon>Rhabditina</taxon>
        <taxon>Rhabditomorpha</taxon>
        <taxon>Strongyloidea</taxon>
        <taxon>Ancylostomatidae</taxon>
        <taxon>Ancylostomatinae</taxon>
        <taxon>Ancylostoma</taxon>
    </lineage>
</organism>
<dbReference type="STRING" id="53326.A0A016VYI0"/>
<name>A0A016VYI0_9BILA</name>
<reference evidence="4" key="2">
    <citation type="journal article" date="2015" name="Nat. Genet.">
        <title>The genome and transcriptome of the zoonotic hookworm Ancylostoma ceylanicum identify infection-specific gene families.</title>
        <authorList>
            <person name="Schwarz E.M."/>
            <person name="Hu Y."/>
            <person name="Antoshechkin I."/>
            <person name="Miller M.M."/>
            <person name="Sternberg P.W."/>
            <person name="Aroian R.V."/>
        </authorList>
    </citation>
    <scope>NUCLEOTIDE SEQUENCE</scope>
    <source>
        <strain evidence="4">HY135</strain>
    </source>
</reference>
<dbReference type="GO" id="GO:0035861">
    <property type="term" value="C:site of double-strand break"/>
    <property type="evidence" value="ECO:0007669"/>
    <property type="project" value="TreeGrafter"/>
</dbReference>
<dbReference type="EMBL" id="JARK01001338">
    <property type="protein sequence ID" value="EYC32644.1"/>
    <property type="molecule type" value="Genomic_DNA"/>
</dbReference>
<evidence type="ECO:0000313" key="3">
    <source>
        <dbReference type="EMBL" id="EYC43730.1"/>
    </source>
</evidence>
<dbReference type="GO" id="GO:0046975">
    <property type="term" value="F:histone H3K36 methyltransferase activity"/>
    <property type="evidence" value="ECO:0007669"/>
    <property type="project" value="TreeGrafter"/>
</dbReference>
<dbReference type="Pfam" id="PF01359">
    <property type="entry name" value="Transposase_1"/>
    <property type="match status" value="1"/>
</dbReference>
<comment type="caution">
    <text evidence="2">The sequence shown here is derived from an EMBL/GenBank/DDBJ whole genome shotgun (WGS) entry which is preliminary data.</text>
</comment>
<gene>
    <name evidence="2" type="primary">Acey_s0002.g1015</name>
    <name evidence="3" type="synonym">Acey_s0482.g2274</name>
    <name evidence="2" type="ORF">Y032_0002g1015</name>
    <name evidence="3" type="ORF">Y032_0482g2274</name>
</gene>
<evidence type="ECO:0000313" key="4">
    <source>
        <dbReference type="Proteomes" id="UP000024635"/>
    </source>
</evidence>
<dbReference type="GO" id="GO:0044774">
    <property type="term" value="P:mitotic DNA integrity checkpoint signaling"/>
    <property type="evidence" value="ECO:0007669"/>
    <property type="project" value="TreeGrafter"/>
</dbReference>
<proteinExistence type="predicted"/>
<keyword evidence="4" id="KW-1185">Reference proteome</keyword>
<dbReference type="GO" id="GO:0006303">
    <property type="term" value="P:double-strand break repair via nonhomologous end joining"/>
    <property type="evidence" value="ECO:0007669"/>
    <property type="project" value="TreeGrafter"/>
</dbReference>
<dbReference type="GO" id="GO:0000014">
    <property type="term" value="F:single-stranded DNA endodeoxyribonuclease activity"/>
    <property type="evidence" value="ECO:0007669"/>
    <property type="project" value="TreeGrafter"/>
</dbReference>
<reference evidence="2" key="1">
    <citation type="submission" date="2014-02" db="EMBL/GenBank/DDBJ databases">
        <title>The genome and transcriptome of the zoonotic hookworm Ancylostoma ceylanicum reveal infection-specific gene families.</title>
        <authorList>
            <person name="Schwarz E.M."/>
            <person name="Hu Y."/>
            <person name="Antoshechkin I."/>
            <person name="Miller M.M."/>
            <person name="Sternberg P.W."/>
            <person name="Aroian R.V."/>
        </authorList>
    </citation>
    <scope>NUCLEOTIDE SEQUENCE</scope>
    <source>
        <strain evidence="2">HY135</strain>
    </source>
</reference>
<dbReference type="InterPro" id="IPR036397">
    <property type="entry name" value="RNaseH_sf"/>
</dbReference>
<dbReference type="InterPro" id="IPR036388">
    <property type="entry name" value="WH-like_DNA-bd_sf"/>
</dbReference>
<dbReference type="GO" id="GO:0044547">
    <property type="term" value="F:DNA topoisomerase binding"/>
    <property type="evidence" value="ECO:0007669"/>
    <property type="project" value="TreeGrafter"/>
</dbReference>
<dbReference type="GO" id="GO:0031297">
    <property type="term" value="P:replication fork processing"/>
    <property type="evidence" value="ECO:0007669"/>
    <property type="project" value="TreeGrafter"/>
</dbReference>
<accession>A0A016VYI0</accession>
<dbReference type="PANTHER" id="PTHR46060">
    <property type="entry name" value="MARINER MOS1 TRANSPOSASE-LIKE PROTEIN"/>
    <property type="match status" value="1"/>
</dbReference>
<dbReference type="GO" id="GO:0000793">
    <property type="term" value="C:condensed chromosome"/>
    <property type="evidence" value="ECO:0007669"/>
    <property type="project" value="TreeGrafter"/>
</dbReference>
<dbReference type="Gene3D" id="1.10.10.10">
    <property type="entry name" value="Winged helix-like DNA-binding domain superfamily/Winged helix DNA-binding domain"/>
    <property type="match status" value="1"/>
</dbReference>
<dbReference type="GO" id="GO:0003690">
    <property type="term" value="F:double-stranded DNA binding"/>
    <property type="evidence" value="ECO:0007669"/>
    <property type="project" value="TreeGrafter"/>
</dbReference>
<evidence type="ECO:0000259" key="1">
    <source>
        <dbReference type="Pfam" id="PF17906"/>
    </source>
</evidence>
<dbReference type="Gene3D" id="1.10.10.1450">
    <property type="match status" value="1"/>
</dbReference>
<dbReference type="EMBL" id="JARK01000082">
    <property type="protein sequence ID" value="EYC43730.1"/>
    <property type="molecule type" value="Genomic_DNA"/>
</dbReference>
<dbReference type="Pfam" id="PF17906">
    <property type="entry name" value="HTH_48"/>
    <property type="match status" value="1"/>
</dbReference>
<protein>
    <recommendedName>
        <fullName evidence="1">Mos1 transposase HTH domain-containing protein</fullName>
    </recommendedName>
</protein>
<dbReference type="GO" id="GO:0015074">
    <property type="term" value="P:DNA integration"/>
    <property type="evidence" value="ECO:0007669"/>
    <property type="project" value="TreeGrafter"/>
</dbReference>
<dbReference type="AlphaFoldDB" id="A0A016VYI0"/>
<sequence>MDMSKIRVIFEYEFRRGLSAAEATQNIIKVFGKGAASERTVCRWFKKFRSGDFNLENEPRGRPEVKVDNEELKAVVEADTSQTSRELSVRFGVSKQTMLDHLSQIGKVKKLDRWVPHDLSEGQKRNRFDVCLSLLSRHKLEPFLHRIITCDEKWVLFNNRKRSSRWLDWNEPPKHSAKPDAHQKKLMLSVWWSISGIIHYRFMKPGESITADVYCNELEEMMRKLAIKHPRLVTRDKPILLQDNARPHVAQATLLKLQEMELETLCHPAYSPDLAPTDYHFFQAYDQFLQGQIFNSQHDVENAFLRFIATRPPRFYADGIYKLPSRWQRCVDSMGAYFD</sequence>
<evidence type="ECO:0000313" key="2">
    <source>
        <dbReference type="EMBL" id="EYC32644.1"/>
    </source>
</evidence>
<dbReference type="Proteomes" id="UP000024635">
    <property type="component" value="Unassembled WGS sequence"/>
</dbReference>
<dbReference type="GO" id="GO:0000729">
    <property type="term" value="P:DNA double-strand break processing"/>
    <property type="evidence" value="ECO:0007669"/>
    <property type="project" value="TreeGrafter"/>
</dbReference>
<dbReference type="PANTHER" id="PTHR46060:SF2">
    <property type="entry name" value="HISTONE-LYSINE N-METHYLTRANSFERASE SETMAR"/>
    <property type="match status" value="1"/>
</dbReference>
<dbReference type="Gene3D" id="3.30.420.10">
    <property type="entry name" value="Ribonuclease H-like superfamily/Ribonuclease H"/>
    <property type="match status" value="1"/>
</dbReference>
<feature type="domain" description="Mos1 transposase HTH" evidence="1">
    <location>
        <begin position="5"/>
        <end position="52"/>
    </location>
</feature>
<dbReference type="InterPro" id="IPR041426">
    <property type="entry name" value="Mos1_HTH"/>
</dbReference>
<dbReference type="InterPro" id="IPR052709">
    <property type="entry name" value="Transposase-MT_Hybrid"/>
</dbReference>